<evidence type="ECO:0000256" key="1">
    <source>
        <dbReference type="ARBA" id="ARBA00002974"/>
    </source>
</evidence>
<sequence length="367" mass="39074">MPTTTPDAARAPFAPLPWVPDCERLEDDEAETARELMETMGRIAETVARDEGHAFRSVHAKSHGLLHGRLHVPALPPVLAQGAFATPGEHAAILRLSSSPGDLLDDSVSTPRGLALKILDVAGERLDAADGAATQDFLMVNGPVFAAPDAKKFLKNLKLLAATTDKAPNAKKLLSAALRGLESLVEKAGGESATLKALGGHPATHPLGETYYTQVPLRYGPSMAKLSLAPVSPELLALKDAPVDLGAGPNALRDAVVAHFAAFGGTWELRVQLCMDLGSMPIEDASVRWPEDLSPFVPVARLVVPAQDAWHCGTPAEEDRLAFSPWRGIVAHRPLGSIMRVRRQAYAMAAAVRCTRNGVQQGESMRS</sequence>
<gene>
    <name evidence="2" type="ORF">GCM10007320_64900</name>
</gene>
<dbReference type="InterPro" id="IPR020835">
    <property type="entry name" value="Catalase_sf"/>
</dbReference>
<dbReference type="EMBL" id="BMYK01000049">
    <property type="protein sequence ID" value="GHD04218.1"/>
    <property type="molecule type" value="Genomic_DNA"/>
</dbReference>
<dbReference type="RefSeq" id="WP_189691001.1">
    <property type="nucleotide sequence ID" value="NZ_BMYK01000049.1"/>
</dbReference>
<keyword evidence="3" id="KW-1185">Reference proteome</keyword>
<dbReference type="Proteomes" id="UP000626210">
    <property type="component" value="Unassembled WGS sequence"/>
</dbReference>
<reference evidence="3" key="1">
    <citation type="journal article" date="2019" name="Int. J. Syst. Evol. Microbiol.">
        <title>The Global Catalogue of Microorganisms (GCM) 10K type strain sequencing project: providing services to taxonomists for standard genome sequencing and annotation.</title>
        <authorList>
            <consortium name="The Broad Institute Genomics Platform"/>
            <consortium name="The Broad Institute Genome Sequencing Center for Infectious Disease"/>
            <person name="Wu L."/>
            <person name="Ma J."/>
        </authorList>
    </citation>
    <scope>NUCLEOTIDE SEQUENCE [LARGE SCALE GENOMIC DNA]</scope>
    <source>
        <strain evidence="3">KCTC 23314</strain>
    </source>
</reference>
<comment type="function">
    <text evidence="1">Decomposes hydrogen peroxide into water and oxygen; serves to protect cells from the toxic effects of hydrogen peroxide.</text>
</comment>
<evidence type="ECO:0000313" key="3">
    <source>
        <dbReference type="Proteomes" id="UP000626210"/>
    </source>
</evidence>
<protein>
    <submittedName>
        <fullName evidence="2">Catalase</fullName>
    </submittedName>
</protein>
<evidence type="ECO:0000313" key="2">
    <source>
        <dbReference type="EMBL" id="GHD04218.1"/>
    </source>
</evidence>
<dbReference type="Gene3D" id="2.40.180.10">
    <property type="entry name" value="Catalase core domain"/>
    <property type="match status" value="1"/>
</dbReference>
<dbReference type="CDD" id="cd08152">
    <property type="entry name" value="y4iL_like"/>
    <property type="match status" value="1"/>
</dbReference>
<organism evidence="2 3">
    <name type="scientific">Pseudorhodoferax aquiterrae</name>
    <dbReference type="NCBI Taxonomy" id="747304"/>
    <lineage>
        <taxon>Bacteria</taxon>
        <taxon>Pseudomonadati</taxon>
        <taxon>Pseudomonadota</taxon>
        <taxon>Betaproteobacteria</taxon>
        <taxon>Burkholderiales</taxon>
        <taxon>Comamonadaceae</taxon>
    </lineage>
</organism>
<dbReference type="SUPFAM" id="SSF56634">
    <property type="entry name" value="Heme-dependent catalase-like"/>
    <property type="match status" value="1"/>
</dbReference>
<proteinExistence type="predicted"/>
<name>A0ABQ3GFM9_9BURK</name>
<dbReference type="PANTHER" id="PTHR36195">
    <property type="entry name" value="DOMAIN PROTEIN, PUTATIVE (AFU_ORTHOLOGUE AFUA_5G01990)-RELATED-RELATED"/>
    <property type="match status" value="1"/>
</dbReference>
<accession>A0ABQ3GFM9</accession>
<comment type="caution">
    <text evidence="2">The sequence shown here is derived from an EMBL/GenBank/DDBJ whole genome shotgun (WGS) entry which is preliminary data.</text>
</comment>
<dbReference type="PANTHER" id="PTHR36195:SF4">
    <property type="entry name" value="DOMAIN PROTEIN, PUTATIVE (AFU_ORTHOLOGUE AFUA_5G01990)-RELATED"/>
    <property type="match status" value="1"/>
</dbReference>